<comment type="caution">
    <text evidence="2">The sequence shown here is derived from an EMBL/GenBank/DDBJ whole genome shotgun (WGS) entry which is preliminary data.</text>
</comment>
<accession>A0ABR2M2N6</accession>
<keyword evidence="3" id="KW-1185">Reference proteome</keyword>
<evidence type="ECO:0000313" key="2">
    <source>
        <dbReference type="EMBL" id="KAK8958171.1"/>
    </source>
</evidence>
<feature type="compositionally biased region" description="Pro residues" evidence="1">
    <location>
        <begin position="18"/>
        <end position="30"/>
    </location>
</feature>
<evidence type="ECO:0000313" key="3">
    <source>
        <dbReference type="Proteomes" id="UP001412067"/>
    </source>
</evidence>
<feature type="region of interest" description="Disordered" evidence="1">
    <location>
        <begin position="1"/>
        <end position="69"/>
    </location>
</feature>
<proteinExistence type="predicted"/>
<sequence length="83" mass="8745">MADVEVEVAPAIEATSSPTPPTQEVPPPSEAPAVDETPEDNEATIVSVGSPESKEVGAVEEKQDEKSVAVARRTASFRLTKQK</sequence>
<protein>
    <submittedName>
        <fullName evidence="2">Uncharacterized protein</fullName>
    </submittedName>
</protein>
<feature type="compositionally biased region" description="Basic and acidic residues" evidence="1">
    <location>
        <begin position="52"/>
        <end position="67"/>
    </location>
</feature>
<dbReference type="Proteomes" id="UP001412067">
    <property type="component" value="Unassembled WGS sequence"/>
</dbReference>
<dbReference type="EMBL" id="JBBWWR010000012">
    <property type="protein sequence ID" value="KAK8958171.1"/>
    <property type="molecule type" value="Genomic_DNA"/>
</dbReference>
<reference evidence="2 3" key="1">
    <citation type="journal article" date="2022" name="Nat. Plants">
        <title>Genomes of leafy and leafless Platanthera orchids illuminate the evolution of mycoheterotrophy.</title>
        <authorList>
            <person name="Li M.H."/>
            <person name="Liu K.W."/>
            <person name="Li Z."/>
            <person name="Lu H.C."/>
            <person name="Ye Q.L."/>
            <person name="Zhang D."/>
            <person name="Wang J.Y."/>
            <person name="Li Y.F."/>
            <person name="Zhong Z.M."/>
            <person name="Liu X."/>
            <person name="Yu X."/>
            <person name="Liu D.K."/>
            <person name="Tu X.D."/>
            <person name="Liu B."/>
            <person name="Hao Y."/>
            <person name="Liao X.Y."/>
            <person name="Jiang Y.T."/>
            <person name="Sun W.H."/>
            <person name="Chen J."/>
            <person name="Chen Y.Q."/>
            <person name="Ai Y."/>
            <person name="Zhai J.W."/>
            <person name="Wu S.S."/>
            <person name="Zhou Z."/>
            <person name="Hsiao Y.Y."/>
            <person name="Wu W.L."/>
            <person name="Chen Y.Y."/>
            <person name="Lin Y.F."/>
            <person name="Hsu J.L."/>
            <person name="Li C.Y."/>
            <person name="Wang Z.W."/>
            <person name="Zhao X."/>
            <person name="Zhong W.Y."/>
            <person name="Ma X.K."/>
            <person name="Ma L."/>
            <person name="Huang J."/>
            <person name="Chen G.Z."/>
            <person name="Huang M.Z."/>
            <person name="Huang L."/>
            <person name="Peng D.H."/>
            <person name="Luo Y.B."/>
            <person name="Zou S.Q."/>
            <person name="Chen S.P."/>
            <person name="Lan S."/>
            <person name="Tsai W.C."/>
            <person name="Van de Peer Y."/>
            <person name="Liu Z.J."/>
        </authorList>
    </citation>
    <scope>NUCLEOTIDE SEQUENCE [LARGE SCALE GENOMIC DNA]</scope>
    <source>
        <strain evidence="2">Lor288</strain>
    </source>
</reference>
<evidence type="ECO:0000256" key="1">
    <source>
        <dbReference type="SAM" id="MobiDB-lite"/>
    </source>
</evidence>
<name>A0ABR2M2N6_9ASPA</name>
<organism evidence="2 3">
    <name type="scientific">Platanthera guangdongensis</name>
    <dbReference type="NCBI Taxonomy" id="2320717"/>
    <lineage>
        <taxon>Eukaryota</taxon>
        <taxon>Viridiplantae</taxon>
        <taxon>Streptophyta</taxon>
        <taxon>Embryophyta</taxon>
        <taxon>Tracheophyta</taxon>
        <taxon>Spermatophyta</taxon>
        <taxon>Magnoliopsida</taxon>
        <taxon>Liliopsida</taxon>
        <taxon>Asparagales</taxon>
        <taxon>Orchidaceae</taxon>
        <taxon>Orchidoideae</taxon>
        <taxon>Orchideae</taxon>
        <taxon>Orchidinae</taxon>
        <taxon>Platanthera</taxon>
    </lineage>
</organism>
<gene>
    <name evidence="2" type="ORF">KSP40_PGU022350</name>
</gene>